<reference evidence="3 4" key="1">
    <citation type="submission" date="2018-06" db="EMBL/GenBank/DDBJ databases">
        <authorList>
            <consortium name="Pathogen Informatics"/>
            <person name="Doyle S."/>
        </authorList>
    </citation>
    <scope>NUCLEOTIDE SEQUENCE [LARGE SCALE GENOMIC DNA]</scope>
    <source>
        <strain evidence="3 4">NCTC13093</strain>
    </source>
</reference>
<evidence type="ECO:0000259" key="1">
    <source>
        <dbReference type="Pfam" id="PF01973"/>
    </source>
</evidence>
<evidence type="ECO:0000259" key="2">
    <source>
        <dbReference type="Pfam" id="PF20157"/>
    </source>
</evidence>
<dbReference type="RefSeq" id="WP_113743653.1">
    <property type="nucleotide sequence ID" value="NZ_UAPV01000001.1"/>
</dbReference>
<dbReference type="Pfam" id="PF01973">
    <property type="entry name" value="MptE-like"/>
    <property type="match status" value="1"/>
</dbReference>
<keyword evidence="4" id="KW-1185">Reference proteome</keyword>
<evidence type="ECO:0000313" key="3">
    <source>
        <dbReference type="EMBL" id="SPT69488.1"/>
    </source>
</evidence>
<feature type="domain" description="6-hydroxymethylpterin diphosphokinase MptE-like" evidence="1">
    <location>
        <begin position="279"/>
        <end position="437"/>
    </location>
</feature>
<protein>
    <submittedName>
        <fullName evidence="3">Uncharacterized protein conserved in bacteria</fullName>
    </submittedName>
</protein>
<dbReference type="InterPro" id="IPR045376">
    <property type="entry name" value="Maf_N"/>
</dbReference>
<feature type="domain" description="Glycosyltransferase Maf N-terminal" evidence="2">
    <location>
        <begin position="19"/>
        <end position="250"/>
    </location>
</feature>
<proteinExistence type="predicted"/>
<name>A0A2X0VJ28_9GAMM</name>
<dbReference type="EMBL" id="UAPV01000001">
    <property type="protein sequence ID" value="SPT69488.1"/>
    <property type="molecule type" value="Genomic_DNA"/>
</dbReference>
<evidence type="ECO:0000313" key="4">
    <source>
        <dbReference type="Proteomes" id="UP000250086"/>
    </source>
</evidence>
<dbReference type="Pfam" id="PF20157">
    <property type="entry name" value="Maf_flag10_N"/>
    <property type="match status" value="1"/>
</dbReference>
<dbReference type="PANTHER" id="PTHR41786">
    <property type="entry name" value="MOTILITY ACCESSORY FACTOR MAF"/>
    <property type="match status" value="1"/>
</dbReference>
<gene>
    <name evidence="3" type="ORF">NCTC13093_00865</name>
</gene>
<dbReference type="AlphaFoldDB" id="A0A2X0VJ28"/>
<dbReference type="Proteomes" id="UP000250086">
    <property type="component" value="Unassembled WGS sequence"/>
</dbReference>
<sequence length="716" mass="81870">MLKQVRFLTQDLTDGLLAMFEQNIEFFKRANMPDLAAFEHYTPKEVINFFHLQNGVVNFEHGGSIFYPSENPLDYVQNQVLEYIDNDRGRYSYTKYEKEHDFYGHIHYRYLNECATLLENYLKDNANDKDRGVVTIPHCLMLGIGLGYGLTELISSVEICHLTLIEPDDDIFFASLFCLDYESVCNYFKDNNVRFNIITQKNIPAALSHIYKDLSYNGKFLSGFSRAFVHYSSDSIKAIVQDLLKYFKNIYAMMGFYDDHLFGISHGIHSIQEGRGYILNKKMKNASSLPVFIVGNGPSLDNDIAFLRRNQDKALIVAAGSAIDTLYSAGVQVDFYVAIERTNDITQILKHIDPEYIDKVTLLATDVVNPVTCRFFKQSALFMKNDEPLYELLRANGVDLKALSSVTYVNPLVSNLALSAMLELGFLHIYLFGIDNGKKTVYSSVHSQYSKAYGGEYYGQIEFDSVYTPDSMAEGNFGGSVETNYLYKKSVYNLENTLEQYIKESRDISCINCSDGAKIEHTKPKRSSELDFNAHKDLNKAQIIKDFLADNVKVLSIGKEQIESLLDVNGFNQTVDTLLNVIKTEDITDRASAIKALIEQSRTLYECKLSGCNVSRLLDGSLQYFFICMAQGLFTIRHERDALEIFQQMLERYKYFLSDAKKLYAYMPDYIQNEHLKILKGKLGFDHENSKAPATIDSYELDFKGHGYDSFKKRYE</sequence>
<organism evidence="3 4">
    <name type="scientific">Anaerobiospirillum thomasii</name>
    <dbReference type="NCBI Taxonomy" id="179995"/>
    <lineage>
        <taxon>Bacteria</taxon>
        <taxon>Pseudomonadati</taxon>
        <taxon>Pseudomonadota</taxon>
        <taxon>Gammaproteobacteria</taxon>
        <taxon>Aeromonadales</taxon>
        <taxon>Succinivibrionaceae</taxon>
        <taxon>Anaerobiospirillum</taxon>
    </lineage>
</organism>
<accession>A0A2X0VJ28</accession>
<dbReference type="InterPro" id="IPR002826">
    <property type="entry name" value="MptE-like"/>
</dbReference>
<dbReference type="PANTHER" id="PTHR41786:SF1">
    <property type="entry name" value="6-HYDROXYMETHYLPTERIN DIPHOSPHOKINASE MPTE-LIKE DOMAIN-CONTAINING PROTEIN"/>
    <property type="match status" value="1"/>
</dbReference>